<dbReference type="InterPro" id="IPR036388">
    <property type="entry name" value="WH-like_DNA-bd_sf"/>
</dbReference>
<gene>
    <name evidence="9" type="ORF">OIN60_05015</name>
</gene>
<dbReference type="Pfam" id="PF00359">
    <property type="entry name" value="PTS_EIIA_2"/>
    <property type="match status" value="1"/>
</dbReference>
<dbReference type="Pfam" id="PF00874">
    <property type="entry name" value="PRD"/>
    <property type="match status" value="1"/>
</dbReference>
<keyword evidence="3" id="KW-0805">Transcription regulation</keyword>
<dbReference type="Pfam" id="PF08279">
    <property type="entry name" value="HTH_11"/>
    <property type="match status" value="1"/>
</dbReference>
<dbReference type="SUPFAM" id="SSF63520">
    <property type="entry name" value="PTS-regulatory domain, PRD"/>
    <property type="match status" value="1"/>
</dbReference>
<dbReference type="InterPro" id="IPR002178">
    <property type="entry name" value="PTS_EIIA_type-2_dom"/>
</dbReference>
<evidence type="ECO:0000259" key="8">
    <source>
        <dbReference type="PROSITE" id="PS51372"/>
    </source>
</evidence>
<proteinExistence type="predicted"/>
<dbReference type="InterPro" id="IPR036634">
    <property type="entry name" value="PRD_sf"/>
</dbReference>
<dbReference type="Pfam" id="PF05043">
    <property type="entry name" value="Mga"/>
    <property type="match status" value="1"/>
</dbReference>
<evidence type="ECO:0000259" key="6">
    <source>
        <dbReference type="PROSITE" id="PS51094"/>
    </source>
</evidence>
<keyword evidence="10" id="KW-1185">Reference proteome</keyword>
<evidence type="ECO:0000256" key="1">
    <source>
        <dbReference type="ARBA" id="ARBA00022679"/>
    </source>
</evidence>
<protein>
    <submittedName>
        <fullName evidence="9">BglG family transcription antiterminator</fullName>
    </submittedName>
</protein>
<dbReference type="InterPro" id="IPR007737">
    <property type="entry name" value="Mga_HTH"/>
</dbReference>
<dbReference type="PROSITE" id="PS51099">
    <property type="entry name" value="PTS_EIIB_TYPE_2"/>
    <property type="match status" value="1"/>
</dbReference>
<dbReference type="InterPro" id="IPR050661">
    <property type="entry name" value="BglG_antiterminators"/>
</dbReference>
<feature type="domain" description="PTS EIIA type-2" evidence="6">
    <location>
        <begin position="502"/>
        <end position="642"/>
    </location>
</feature>
<dbReference type="InterPro" id="IPR013196">
    <property type="entry name" value="HTH_11"/>
</dbReference>
<dbReference type="InterPro" id="IPR013011">
    <property type="entry name" value="PTS_EIIB_2"/>
</dbReference>
<dbReference type="SUPFAM" id="SSF55804">
    <property type="entry name" value="Phoshotransferase/anion transport protein"/>
    <property type="match status" value="1"/>
</dbReference>
<dbReference type="InterPro" id="IPR011608">
    <property type="entry name" value="PRD"/>
</dbReference>
<dbReference type="PROSITE" id="PS51372">
    <property type="entry name" value="PRD_2"/>
    <property type="match status" value="1"/>
</dbReference>
<sequence length="644" mass="72715">MNERQREILQLCLRHEGAPLSMEQIAARLGCSEKTIRKDFKIIDGWLAEQQTGEIIRRPNRGIIIRLDEEQKNRIEAQLLRYEGGLGERDRRRLELLRLLLLQSARPTIDQLKKKLYVSRNVITEDLGRLGELMQPFRLRLVSGRQGIEVDGMEEQIRAFLLSALADFTSGQLPEPEEAGVFGISETRQMKHLVHGAEERLSVMFTPHAFHYLVLALLTMLARIKLGHMMGEQASGAGATYRSAAAELAHGLEKYFAAAIPETEVVYIGRLLAGAGKHLDNGQMEGVPLSEKDDVYELTVHMIDKVATQSGLTFQNDQELLRGLSLHLYTSMPRLKGAISAGNPLLDEIKRQYYYLFDMIVGILQEDESFAAYDFDEHEAGYIVLHFQAAYEKMNKYNGRHARAMIVCSMGVGISMLLKTKLDRKFDLLEIAGVRSERWLRCAKPEDFTGIDFVLMVRDLHISKVPVPVVRVNPLFTGDDERQVRRVISKMQEDGRFSLLGERLTGGRIVADLDTDDPFEAIRALCALLEKQQCISPEYADTVIQRETRSPTVIGGGMMLPHGEPALVYKNALALARLQRPVSWGGSLIRWVLLLAHHGKEGVKEHQQLIEEIVRLSENDRLLKQLEGATRAQIAAQIGIREQE</sequence>
<dbReference type="SUPFAM" id="SSF52794">
    <property type="entry name" value="PTS system IIB component-like"/>
    <property type="match status" value="1"/>
</dbReference>
<feature type="domain" description="PRD" evidence="8">
    <location>
        <begin position="290"/>
        <end position="397"/>
    </location>
</feature>
<comment type="caution">
    <text evidence="9">The sequence shown here is derived from an EMBL/GenBank/DDBJ whole genome shotgun (WGS) entry which is preliminary data.</text>
</comment>
<evidence type="ECO:0000256" key="2">
    <source>
        <dbReference type="ARBA" id="ARBA00022737"/>
    </source>
</evidence>
<dbReference type="InterPro" id="IPR036095">
    <property type="entry name" value="PTS_EIIB-like_sf"/>
</dbReference>
<organism evidence="9 10">
    <name type="scientific">Paenibacillus zeirhizosphaerae</name>
    <dbReference type="NCBI Taxonomy" id="2987519"/>
    <lineage>
        <taxon>Bacteria</taxon>
        <taxon>Bacillati</taxon>
        <taxon>Bacillota</taxon>
        <taxon>Bacilli</taxon>
        <taxon>Bacillales</taxon>
        <taxon>Paenibacillaceae</taxon>
        <taxon>Paenibacillus</taxon>
    </lineage>
</organism>
<name>A0ABT9FN69_9BACL</name>
<dbReference type="EMBL" id="JAPCKK010000011">
    <property type="protein sequence ID" value="MDP4096129.1"/>
    <property type="molecule type" value="Genomic_DNA"/>
</dbReference>
<dbReference type="RefSeq" id="WP_305753756.1">
    <property type="nucleotide sequence ID" value="NZ_JAPCKK010000011.1"/>
</dbReference>
<evidence type="ECO:0000259" key="7">
    <source>
        <dbReference type="PROSITE" id="PS51099"/>
    </source>
</evidence>
<keyword evidence="2" id="KW-0677">Repeat</keyword>
<dbReference type="Gene3D" id="1.10.10.10">
    <property type="entry name" value="Winged helix-like DNA-binding domain superfamily/Winged helix DNA-binding domain"/>
    <property type="match status" value="1"/>
</dbReference>
<accession>A0ABT9FN69</accession>
<keyword evidence="1" id="KW-0808">Transferase</keyword>
<dbReference type="PANTHER" id="PTHR30185">
    <property type="entry name" value="CRYPTIC BETA-GLUCOSIDE BGL OPERON ANTITERMINATOR"/>
    <property type="match status" value="1"/>
</dbReference>
<evidence type="ECO:0000256" key="3">
    <source>
        <dbReference type="ARBA" id="ARBA00023015"/>
    </source>
</evidence>
<dbReference type="PROSITE" id="PS51094">
    <property type="entry name" value="PTS_EIIA_TYPE_2"/>
    <property type="match status" value="1"/>
</dbReference>
<keyword evidence="5" id="KW-0804">Transcription</keyword>
<dbReference type="Proteomes" id="UP001241848">
    <property type="component" value="Unassembled WGS sequence"/>
</dbReference>
<dbReference type="Gene3D" id="3.40.50.2300">
    <property type="match status" value="1"/>
</dbReference>
<evidence type="ECO:0000313" key="9">
    <source>
        <dbReference type="EMBL" id="MDP4096129.1"/>
    </source>
</evidence>
<feature type="domain" description="PTS EIIB type-2" evidence="7">
    <location>
        <begin position="402"/>
        <end position="496"/>
    </location>
</feature>
<keyword evidence="4" id="KW-0010">Activator</keyword>
<evidence type="ECO:0000313" key="10">
    <source>
        <dbReference type="Proteomes" id="UP001241848"/>
    </source>
</evidence>
<dbReference type="InterPro" id="IPR016152">
    <property type="entry name" value="PTrfase/Anion_transptr"/>
</dbReference>
<dbReference type="Gene3D" id="3.40.930.10">
    <property type="entry name" value="Mannitol-specific EII, Chain A"/>
    <property type="match status" value="1"/>
</dbReference>
<reference evidence="9 10" key="1">
    <citation type="submission" date="2022-10" db="EMBL/GenBank/DDBJ databases">
        <title>Paenibacillus description and whole genome data of maize root bacterial community.</title>
        <authorList>
            <person name="Marton D."/>
            <person name="Farkas M."/>
            <person name="Cserhati M."/>
        </authorList>
    </citation>
    <scope>NUCLEOTIDE SEQUENCE [LARGE SCALE GENOMIC DNA]</scope>
    <source>
        <strain evidence="9 10">P96</strain>
    </source>
</reference>
<evidence type="ECO:0000256" key="5">
    <source>
        <dbReference type="ARBA" id="ARBA00023163"/>
    </source>
</evidence>
<dbReference type="PANTHER" id="PTHR30185:SF12">
    <property type="entry name" value="TRANSCRIPTIONAL REGULATOR MANR"/>
    <property type="match status" value="1"/>
</dbReference>
<dbReference type="Gene3D" id="1.10.1790.10">
    <property type="entry name" value="PRD domain"/>
    <property type="match status" value="1"/>
</dbReference>
<evidence type="ECO:0000256" key="4">
    <source>
        <dbReference type="ARBA" id="ARBA00023159"/>
    </source>
</evidence>